<reference evidence="1 2" key="1">
    <citation type="submission" date="2021-06" db="EMBL/GenBank/DDBJ databases">
        <title>Caerostris extrusa draft genome.</title>
        <authorList>
            <person name="Kono N."/>
            <person name="Arakawa K."/>
        </authorList>
    </citation>
    <scope>NUCLEOTIDE SEQUENCE [LARGE SCALE GENOMIC DNA]</scope>
</reference>
<accession>A0AAV4RJV6</accession>
<dbReference type="EMBL" id="BPLR01008172">
    <property type="protein sequence ID" value="GIY22598.1"/>
    <property type="molecule type" value="Genomic_DNA"/>
</dbReference>
<gene>
    <name evidence="1" type="ORF">CEXT_10341</name>
</gene>
<evidence type="ECO:0000313" key="2">
    <source>
        <dbReference type="Proteomes" id="UP001054945"/>
    </source>
</evidence>
<keyword evidence="2" id="KW-1185">Reference proteome</keyword>
<proteinExistence type="predicted"/>
<comment type="caution">
    <text evidence="1">The sequence shown here is derived from an EMBL/GenBank/DDBJ whole genome shotgun (WGS) entry which is preliminary data.</text>
</comment>
<protein>
    <submittedName>
        <fullName evidence="1">Uncharacterized protein</fullName>
    </submittedName>
</protein>
<evidence type="ECO:0000313" key="1">
    <source>
        <dbReference type="EMBL" id="GIY22598.1"/>
    </source>
</evidence>
<dbReference type="Proteomes" id="UP001054945">
    <property type="component" value="Unassembled WGS sequence"/>
</dbReference>
<organism evidence="1 2">
    <name type="scientific">Caerostris extrusa</name>
    <name type="common">Bark spider</name>
    <name type="synonym">Caerostris bankana</name>
    <dbReference type="NCBI Taxonomy" id="172846"/>
    <lineage>
        <taxon>Eukaryota</taxon>
        <taxon>Metazoa</taxon>
        <taxon>Ecdysozoa</taxon>
        <taxon>Arthropoda</taxon>
        <taxon>Chelicerata</taxon>
        <taxon>Arachnida</taxon>
        <taxon>Araneae</taxon>
        <taxon>Araneomorphae</taxon>
        <taxon>Entelegynae</taxon>
        <taxon>Araneoidea</taxon>
        <taxon>Araneidae</taxon>
        <taxon>Caerostris</taxon>
    </lineage>
</organism>
<dbReference type="AlphaFoldDB" id="A0AAV4RJV6"/>
<sequence length="106" mass="11594">MGRHAEASEIEAHDKFRITHPLNRFGFQFRAAFPTGSYPLGAGGRRIMAGGLRATAFSEEILNRPYTVAEFHRSSYPPGTGGGQIISGGLRGTVFSKEILNHPYMV</sequence>
<name>A0AAV4RJV6_CAEEX</name>